<protein>
    <submittedName>
        <fullName evidence="2">Uncharacterized protein</fullName>
    </submittedName>
</protein>
<sequence>MGAADRSIRSKRAPDHYSPEPDSLRAQRTNRKRKSGKSASKPSKASKFTKNTRKTIAKSKKPPKAPAVAATTPSKPKRGPPKPRAFTPPPAKKRRNVSFKPAGHRPKKYSTPEAGSVSPISPPLRVKVKRGSK</sequence>
<dbReference type="Proteomes" id="UP001276659">
    <property type="component" value="Unassembled WGS sequence"/>
</dbReference>
<evidence type="ECO:0000313" key="3">
    <source>
        <dbReference type="Proteomes" id="UP001276659"/>
    </source>
</evidence>
<reference evidence="2" key="1">
    <citation type="submission" date="2022-11" db="EMBL/GenBank/DDBJ databases">
        <title>Chromosomal genome sequence assembly and mating type (MAT) locus characterization of the leprose asexual lichenized fungus Lepraria neglecta (Nyl.) Erichsen.</title>
        <authorList>
            <person name="Allen J.L."/>
            <person name="Pfeffer B."/>
        </authorList>
    </citation>
    <scope>NUCLEOTIDE SEQUENCE</scope>
    <source>
        <strain evidence="2">Allen 5258</strain>
    </source>
</reference>
<dbReference type="EMBL" id="JASNWA010000007">
    <property type="protein sequence ID" value="KAK3173756.1"/>
    <property type="molecule type" value="Genomic_DNA"/>
</dbReference>
<keyword evidence="3" id="KW-1185">Reference proteome</keyword>
<feature type="compositionally biased region" description="Basic residues" evidence="1">
    <location>
        <begin position="50"/>
        <end position="63"/>
    </location>
</feature>
<comment type="caution">
    <text evidence="2">The sequence shown here is derived from an EMBL/GenBank/DDBJ whole genome shotgun (WGS) entry which is preliminary data.</text>
</comment>
<evidence type="ECO:0000256" key="1">
    <source>
        <dbReference type="SAM" id="MobiDB-lite"/>
    </source>
</evidence>
<gene>
    <name evidence="2" type="ORF">OEA41_007088</name>
</gene>
<organism evidence="2 3">
    <name type="scientific">Lepraria neglecta</name>
    <dbReference type="NCBI Taxonomy" id="209136"/>
    <lineage>
        <taxon>Eukaryota</taxon>
        <taxon>Fungi</taxon>
        <taxon>Dikarya</taxon>
        <taxon>Ascomycota</taxon>
        <taxon>Pezizomycotina</taxon>
        <taxon>Lecanoromycetes</taxon>
        <taxon>OSLEUM clade</taxon>
        <taxon>Lecanoromycetidae</taxon>
        <taxon>Lecanorales</taxon>
        <taxon>Lecanorineae</taxon>
        <taxon>Stereocaulaceae</taxon>
        <taxon>Lepraria</taxon>
    </lineage>
</organism>
<proteinExistence type="predicted"/>
<name>A0AAE0DL54_9LECA</name>
<dbReference type="AlphaFoldDB" id="A0AAE0DL54"/>
<feature type="compositionally biased region" description="Basic residues" evidence="1">
    <location>
        <begin position="91"/>
        <end position="108"/>
    </location>
</feature>
<feature type="compositionally biased region" description="Basic and acidic residues" evidence="1">
    <location>
        <begin position="1"/>
        <end position="25"/>
    </location>
</feature>
<evidence type="ECO:0000313" key="2">
    <source>
        <dbReference type="EMBL" id="KAK3173756.1"/>
    </source>
</evidence>
<accession>A0AAE0DL54</accession>
<feature type="compositionally biased region" description="Low complexity" evidence="1">
    <location>
        <begin position="37"/>
        <end position="46"/>
    </location>
</feature>
<feature type="region of interest" description="Disordered" evidence="1">
    <location>
        <begin position="1"/>
        <end position="133"/>
    </location>
</feature>